<name>A0AAJ0M837_9PEZI</name>
<evidence type="ECO:0000313" key="1">
    <source>
        <dbReference type="EMBL" id="KAK3339932.1"/>
    </source>
</evidence>
<gene>
    <name evidence="1" type="ORF">B0T25DRAFT_560927</name>
</gene>
<dbReference type="EMBL" id="JAUIQD010000009">
    <property type="protein sequence ID" value="KAK3339932.1"/>
    <property type="molecule type" value="Genomic_DNA"/>
</dbReference>
<sequence length="333" mass="37840">MQDRFLTSYHRVHLPTTPYLLNVVLITMTESLELSLAVAGLLIALISFSGVNLSDVVSSYNDCGTELSEAVAELERAKFLFDRCIRKLPPSPLLPQGLETLLSNCRTILKDAEKISAWFRRPYHQAEPSSAICQRQLGDIESQSYFPIESATILLKLKWSCRKSALTKKVRAFIHHVNSLPDYVPPEVTGYSMPQSLDMRWEDKCIWFIYPSGEPSLVHIGLCKTVVDVVLYLMANFSCYSACDLKARQKMRNGEFWLKVEEEVALISKWHINGSAAVLADNWEASIAPGRKFRLFISTGAEDEVKVLHQTWRRVEPYLPVILERAGWNDSRD</sequence>
<dbReference type="AlphaFoldDB" id="A0AAJ0M837"/>
<protein>
    <submittedName>
        <fullName evidence="1">Uncharacterized protein</fullName>
    </submittedName>
</protein>
<evidence type="ECO:0000313" key="2">
    <source>
        <dbReference type="Proteomes" id="UP001275084"/>
    </source>
</evidence>
<comment type="caution">
    <text evidence="1">The sequence shown here is derived from an EMBL/GenBank/DDBJ whole genome shotgun (WGS) entry which is preliminary data.</text>
</comment>
<dbReference type="Proteomes" id="UP001275084">
    <property type="component" value="Unassembled WGS sequence"/>
</dbReference>
<proteinExistence type="predicted"/>
<organism evidence="1 2">
    <name type="scientific">Lasiosphaeria hispida</name>
    <dbReference type="NCBI Taxonomy" id="260671"/>
    <lineage>
        <taxon>Eukaryota</taxon>
        <taxon>Fungi</taxon>
        <taxon>Dikarya</taxon>
        <taxon>Ascomycota</taxon>
        <taxon>Pezizomycotina</taxon>
        <taxon>Sordariomycetes</taxon>
        <taxon>Sordariomycetidae</taxon>
        <taxon>Sordariales</taxon>
        <taxon>Lasiosphaeriaceae</taxon>
        <taxon>Lasiosphaeria</taxon>
    </lineage>
</organism>
<accession>A0AAJ0M837</accession>
<keyword evidence="2" id="KW-1185">Reference proteome</keyword>
<reference evidence="1" key="1">
    <citation type="journal article" date="2023" name="Mol. Phylogenet. Evol.">
        <title>Genome-scale phylogeny and comparative genomics of the fungal order Sordariales.</title>
        <authorList>
            <person name="Hensen N."/>
            <person name="Bonometti L."/>
            <person name="Westerberg I."/>
            <person name="Brannstrom I.O."/>
            <person name="Guillou S."/>
            <person name="Cros-Aarteil S."/>
            <person name="Calhoun S."/>
            <person name="Haridas S."/>
            <person name="Kuo A."/>
            <person name="Mondo S."/>
            <person name="Pangilinan J."/>
            <person name="Riley R."/>
            <person name="LaButti K."/>
            <person name="Andreopoulos B."/>
            <person name="Lipzen A."/>
            <person name="Chen C."/>
            <person name="Yan M."/>
            <person name="Daum C."/>
            <person name="Ng V."/>
            <person name="Clum A."/>
            <person name="Steindorff A."/>
            <person name="Ohm R.A."/>
            <person name="Martin F."/>
            <person name="Silar P."/>
            <person name="Natvig D.O."/>
            <person name="Lalanne C."/>
            <person name="Gautier V."/>
            <person name="Ament-Velasquez S.L."/>
            <person name="Kruys A."/>
            <person name="Hutchinson M.I."/>
            <person name="Powell A.J."/>
            <person name="Barry K."/>
            <person name="Miller A.N."/>
            <person name="Grigoriev I.V."/>
            <person name="Debuchy R."/>
            <person name="Gladieux P."/>
            <person name="Hiltunen Thoren M."/>
            <person name="Johannesson H."/>
        </authorList>
    </citation>
    <scope>NUCLEOTIDE SEQUENCE</scope>
    <source>
        <strain evidence="1">CBS 955.72</strain>
    </source>
</reference>
<reference evidence="1" key="2">
    <citation type="submission" date="2023-06" db="EMBL/GenBank/DDBJ databases">
        <authorList>
            <consortium name="Lawrence Berkeley National Laboratory"/>
            <person name="Haridas S."/>
            <person name="Hensen N."/>
            <person name="Bonometti L."/>
            <person name="Westerberg I."/>
            <person name="Brannstrom I.O."/>
            <person name="Guillou S."/>
            <person name="Cros-Aarteil S."/>
            <person name="Calhoun S."/>
            <person name="Kuo A."/>
            <person name="Mondo S."/>
            <person name="Pangilinan J."/>
            <person name="Riley R."/>
            <person name="Labutti K."/>
            <person name="Andreopoulos B."/>
            <person name="Lipzen A."/>
            <person name="Chen C."/>
            <person name="Yanf M."/>
            <person name="Daum C."/>
            <person name="Ng V."/>
            <person name="Clum A."/>
            <person name="Steindorff A."/>
            <person name="Ohm R."/>
            <person name="Martin F."/>
            <person name="Silar P."/>
            <person name="Natvig D."/>
            <person name="Lalanne C."/>
            <person name="Gautier V."/>
            <person name="Ament-Velasquez S.L."/>
            <person name="Kruys A."/>
            <person name="Hutchinson M.I."/>
            <person name="Powell A.J."/>
            <person name="Barry K."/>
            <person name="Miller A.N."/>
            <person name="Grigoriev I.V."/>
            <person name="Debuchy R."/>
            <person name="Gladieux P."/>
            <person name="Thoren M.H."/>
            <person name="Johannesson H."/>
        </authorList>
    </citation>
    <scope>NUCLEOTIDE SEQUENCE</scope>
    <source>
        <strain evidence="1">CBS 955.72</strain>
    </source>
</reference>